<evidence type="ECO:0000256" key="1">
    <source>
        <dbReference type="ARBA" id="ARBA00001946"/>
    </source>
</evidence>
<dbReference type="Pfam" id="PF00293">
    <property type="entry name" value="NUDIX"/>
    <property type="match status" value="1"/>
</dbReference>
<dbReference type="PANTHER" id="PTHR43046">
    <property type="entry name" value="GDP-MANNOSE MANNOSYL HYDROLASE"/>
    <property type="match status" value="1"/>
</dbReference>
<dbReference type="InterPro" id="IPR020084">
    <property type="entry name" value="NUDIX_hydrolase_CS"/>
</dbReference>
<dbReference type="Gene3D" id="3.90.79.10">
    <property type="entry name" value="Nucleoside Triphosphate Pyrophosphohydrolase"/>
    <property type="match status" value="1"/>
</dbReference>
<dbReference type="CDD" id="cd04685">
    <property type="entry name" value="NUDIX_Hydrolase"/>
    <property type="match status" value="1"/>
</dbReference>
<evidence type="ECO:0000313" key="7">
    <source>
        <dbReference type="EMBL" id="CEP26178.1"/>
    </source>
</evidence>
<dbReference type="AlphaFoldDB" id="A0A068VTB4"/>
<keyword evidence="4" id="KW-0460">Magnesium</keyword>
<dbReference type="KEGG" id="pfre:RM25_1751"/>
<dbReference type="InterPro" id="IPR020476">
    <property type="entry name" value="Nudix_hydrolase"/>
</dbReference>
<dbReference type="PROSITE" id="PS00893">
    <property type="entry name" value="NUDIX_BOX"/>
    <property type="match status" value="1"/>
</dbReference>
<protein>
    <submittedName>
        <fullName evidence="7">NUDIX hydrolase</fullName>
    </submittedName>
</protein>
<evidence type="ECO:0000256" key="2">
    <source>
        <dbReference type="ARBA" id="ARBA00005582"/>
    </source>
</evidence>
<dbReference type="EMBL" id="LM676395">
    <property type="protein sequence ID" value="CEP26178.1"/>
    <property type="molecule type" value="Genomic_DNA"/>
</dbReference>
<organism evidence="7">
    <name type="scientific">Propionibacterium freudenreichii subsp. freudenreichii</name>
    <dbReference type="NCBI Taxonomy" id="66712"/>
    <lineage>
        <taxon>Bacteria</taxon>
        <taxon>Bacillati</taxon>
        <taxon>Actinomycetota</taxon>
        <taxon>Actinomycetes</taxon>
        <taxon>Propionibacteriales</taxon>
        <taxon>Propionibacteriaceae</taxon>
        <taxon>Propionibacterium</taxon>
    </lineage>
</organism>
<gene>
    <name evidence="7" type="ORF">PFCIRM138_05195</name>
</gene>
<evidence type="ECO:0000259" key="6">
    <source>
        <dbReference type="PROSITE" id="PS51462"/>
    </source>
</evidence>
<name>A0A068VTB4_PROFF</name>
<dbReference type="PROSITE" id="PS51462">
    <property type="entry name" value="NUDIX"/>
    <property type="match status" value="1"/>
</dbReference>
<evidence type="ECO:0000256" key="4">
    <source>
        <dbReference type="ARBA" id="ARBA00022842"/>
    </source>
</evidence>
<dbReference type="RefSeq" id="WP_013161692.1">
    <property type="nucleotide sequence ID" value="NZ_CP010341.1"/>
</dbReference>
<dbReference type="SUPFAM" id="SSF55811">
    <property type="entry name" value="Nudix"/>
    <property type="match status" value="1"/>
</dbReference>
<dbReference type="InterPro" id="IPR000086">
    <property type="entry name" value="NUDIX_hydrolase_dom"/>
</dbReference>
<keyword evidence="3 5" id="KW-0378">Hydrolase</keyword>
<evidence type="ECO:0000256" key="3">
    <source>
        <dbReference type="ARBA" id="ARBA00022801"/>
    </source>
</evidence>
<dbReference type="InterPro" id="IPR015797">
    <property type="entry name" value="NUDIX_hydrolase-like_dom_sf"/>
</dbReference>
<dbReference type="PANTHER" id="PTHR43046:SF12">
    <property type="entry name" value="GDP-MANNOSE MANNOSYL HYDROLASE"/>
    <property type="match status" value="1"/>
</dbReference>
<comment type="similarity">
    <text evidence="2 5">Belongs to the Nudix hydrolase family.</text>
</comment>
<dbReference type="PRINTS" id="PR00502">
    <property type="entry name" value="NUDIXFAMILY"/>
</dbReference>
<dbReference type="GO" id="GO:0016787">
    <property type="term" value="F:hydrolase activity"/>
    <property type="evidence" value="ECO:0007669"/>
    <property type="project" value="UniProtKB-KW"/>
</dbReference>
<feature type="domain" description="Nudix hydrolase" evidence="6">
    <location>
        <begin position="21"/>
        <end position="162"/>
    </location>
</feature>
<dbReference type="GeneID" id="61221567"/>
<proteinExistence type="inferred from homology"/>
<evidence type="ECO:0000256" key="5">
    <source>
        <dbReference type="RuleBase" id="RU003476"/>
    </source>
</evidence>
<comment type="cofactor">
    <cofactor evidence="1">
        <name>Mg(2+)</name>
        <dbReference type="ChEBI" id="CHEBI:18420"/>
    </cofactor>
</comment>
<sequence>MALEDEHPRSFVTVPAEQRPIRHRTASRVLVIADDKVLLEEDSDPGKPGVVWWVTPGGGVGPGETYEQAAVRELQEETGLVITEKDLEGPIGDRTVRHGYSDQVLIQHEQFYIVRTEPFRTSSSGYTEEEKITLQATRWFTREELATVTVWPKQLVQLWKYRPGIYFDMGVVEESTVPLTDAQRSQ</sequence>
<reference evidence="7" key="1">
    <citation type="submission" date="2014-08" db="EMBL/GenBank/DDBJ databases">
        <authorList>
            <person name="Falentin Helene"/>
        </authorList>
    </citation>
    <scope>NUCLEOTIDE SEQUENCE</scope>
</reference>
<dbReference type="PATRIC" id="fig|66712.6.peg.1782"/>
<accession>A0A068VTB4</accession>